<evidence type="ECO:0008006" key="10">
    <source>
        <dbReference type="Google" id="ProtNLM"/>
    </source>
</evidence>
<evidence type="ECO:0000313" key="8">
    <source>
        <dbReference type="EMBL" id="KIL68770.1"/>
    </source>
</evidence>
<dbReference type="Proteomes" id="UP000054549">
    <property type="component" value="Unassembled WGS sequence"/>
</dbReference>
<feature type="compositionally biased region" description="Basic residues" evidence="7">
    <location>
        <begin position="17"/>
        <end position="30"/>
    </location>
</feature>
<dbReference type="InParanoid" id="A0A0C2SYZ8"/>
<evidence type="ECO:0000256" key="5">
    <source>
        <dbReference type="ARBA" id="ARBA00023242"/>
    </source>
</evidence>
<dbReference type="HOGENOM" id="CLU_074886_0_0_1"/>
<dbReference type="PANTHER" id="PTHR15263">
    <property type="entry name" value="I-KAPPA-B-LIKE PROTEIN IKBL"/>
    <property type="match status" value="1"/>
</dbReference>
<evidence type="ECO:0000256" key="4">
    <source>
        <dbReference type="ARBA" id="ARBA00023043"/>
    </source>
</evidence>
<gene>
    <name evidence="8" type="ORF">M378DRAFT_8223</name>
</gene>
<dbReference type="GO" id="GO:0005634">
    <property type="term" value="C:nucleus"/>
    <property type="evidence" value="ECO:0007669"/>
    <property type="project" value="UniProtKB-SubCell"/>
</dbReference>
<sequence>MPKLQFKRTPEEEAARQRKKQKKEERRKKCRGDEEAESSTRKRRRTEAREDEFRAEWANDDPSGSHWDNLLSQVEEELFREKMFDELEEERLDSIEARFNDYAHIPNRWKRGSSNRMGIFAFEEPLGMTDCMCGDPLLMDDDEYAEWIRTGMYRLKHADEYAEQQRKKAIYEARKAEEKAQKKEAARLEKATEEERKRKKEARECRWWIRAKDCYDQRWKELLSGKSHDQLRFCDIPWPVVNAYPPETKPATTPQAISVCLEDLTEDAISKFLFPVSSQVADMKLRREKLREALRRFHPDKFEGRLMKVVKESERARVREGIAAVIRVLNRLTEKGQ</sequence>
<keyword evidence="2" id="KW-0597">Phosphoprotein</keyword>
<keyword evidence="5" id="KW-0539">Nucleus</keyword>
<comment type="subcellular location">
    <subcellularLocation>
        <location evidence="1">Nucleus</location>
    </subcellularLocation>
</comment>
<evidence type="ECO:0000256" key="6">
    <source>
        <dbReference type="SAM" id="Coils"/>
    </source>
</evidence>
<feature type="region of interest" description="Disordered" evidence="7">
    <location>
        <begin position="1"/>
        <end position="66"/>
    </location>
</feature>
<evidence type="ECO:0000256" key="7">
    <source>
        <dbReference type="SAM" id="MobiDB-lite"/>
    </source>
</evidence>
<name>A0A0C2SYZ8_AMAMK</name>
<reference evidence="8 9" key="1">
    <citation type="submission" date="2014-04" db="EMBL/GenBank/DDBJ databases">
        <title>Evolutionary Origins and Diversification of the Mycorrhizal Mutualists.</title>
        <authorList>
            <consortium name="DOE Joint Genome Institute"/>
            <consortium name="Mycorrhizal Genomics Consortium"/>
            <person name="Kohler A."/>
            <person name="Kuo A."/>
            <person name="Nagy L.G."/>
            <person name="Floudas D."/>
            <person name="Copeland A."/>
            <person name="Barry K.W."/>
            <person name="Cichocki N."/>
            <person name="Veneault-Fourrey C."/>
            <person name="LaButti K."/>
            <person name="Lindquist E.A."/>
            <person name="Lipzen A."/>
            <person name="Lundell T."/>
            <person name="Morin E."/>
            <person name="Murat C."/>
            <person name="Riley R."/>
            <person name="Ohm R."/>
            <person name="Sun H."/>
            <person name="Tunlid A."/>
            <person name="Henrissat B."/>
            <person name="Grigoriev I.V."/>
            <person name="Hibbett D.S."/>
            <person name="Martin F."/>
        </authorList>
    </citation>
    <scope>NUCLEOTIDE SEQUENCE [LARGE SCALE GENOMIC DNA]</scope>
    <source>
        <strain evidence="8 9">Koide BX008</strain>
    </source>
</reference>
<accession>A0A0C2SYZ8</accession>
<proteinExistence type="predicted"/>
<dbReference type="EMBL" id="KN818227">
    <property type="protein sequence ID" value="KIL68770.1"/>
    <property type="molecule type" value="Genomic_DNA"/>
</dbReference>
<dbReference type="AlphaFoldDB" id="A0A0C2SYZ8"/>
<dbReference type="GO" id="GO:0043124">
    <property type="term" value="P:negative regulation of canonical NF-kappaB signal transduction"/>
    <property type="evidence" value="ECO:0007669"/>
    <property type="project" value="InterPro"/>
</dbReference>
<evidence type="ECO:0000256" key="1">
    <source>
        <dbReference type="ARBA" id="ARBA00004123"/>
    </source>
</evidence>
<evidence type="ECO:0000256" key="3">
    <source>
        <dbReference type="ARBA" id="ARBA00022737"/>
    </source>
</evidence>
<keyword evidence="3" id="KW-0677">Repeat</keyword>
<evidence type="ECO:0000313" key="9">
    <source>
        <dbReference type="Proteomes" id="UP000054549"/>
    </source>
</evidence>
<feature type="compositionally biased region" description="Basic and acidic residues" evidence="7">
    <location>
        <begin position="47"/>
        <end position="57"/>
    </location>
</feature>
<protein>
    <recommendedName>
        <fullName evidence="10">NF-kappa-B inhibitor-like protein 1</fullName>
    </recommendedName>
</protein>
<keyword evidence="9" id="KW-1185">Reference proteome</keyword>
<organism evidence="8 9">
    <name type="scientific">Amanita muscaria (strain Koide BX008)</name>
    <dbReference type="NCBI Taxonomy" id="946122"/>
    <lineage>
        <taxon>Eukaryota</taxon>
        <taxon>Fungi</taxon>
        <taxon>Dikarya</taxon>
        <taxon>Basidiomycota</taxon>
        <taxon>Agaricomycotina</taxon>
        <taxon>Agaricomycetes</taxon>
        <taxon>Agaricomycetidae</taxon>
        <taxon>Agaricales</taxon>
        <taxon>Pluteineae</taxon>
        <taxon>Amanitaceae</taxon>
        <taxon>Amanita</taxon>
    </lineage>
</organism>
<dbReference type="InterPro" id="IPR038753">
    <property type="entry name" value="NFKBIL1"/>
</dbReference>
<dbReference type="OrthoDB" id="412109at2759"/>
<keyword evidence="6" id="KW-0175">Coiled coil</keyword>
<evidence type="ECO:0000256" key="2">
    <source>
        <dbReference type="ARBA" id="ARBA00022553"/>
    </source>
</evidence>
<feature type="coiled-coil region" evidence="6">
    <location>
        <begin position="161"/>
        <end position="205"/>
    </location>
</feature>
<dbReference type="PANTHER" id="PTHR15263:SF1">
    <property type="entry name" value="NF-KAPPA-B INHIBITOR-LIKE PROTEIN 1"/>
    <property type="match status" value="1"/>
</dbReference>
<keyword evidence="4" id="KW-0040">ANK repeat</keyword>